<reference evidence="5" key="1">
    <citation type="submission" date="2019-09" db="EMBL/GenBank/DDBJ databases">
        <title>Draft genome information of white flower Hibiscus syriacus.</title>
        <authorList>
            <person name="Kim Y.-M."/>
        </authorList>
    </citation>
    <scope>NUCLEOTIDE SEQUENCE [LARGE SCALE GENOMIC DNA]</scope>
    <source>
        <strain evidence="5">YM2019G1</strain>
    </source>
</reference>
<dbReference type="InterPro" id="IPR008580">
    <property type="entry name" value="PPPDE_dom"/>
</dbReference>
<evidence type="ECO:0000256" key="3">
    <source>
        <dbReference type="ARBA" id="ARBA00022801"/>
    </source>
</evidence>
<dbReference type="InterPro" id="IPR042266">
    <property type="entry name" value="PPPDE_sf"/>
</dbReference>
<dbReference type="PANTHER" id="PTHR12378:SF10">
    <property type="entry name" value="OS04G0548000 PROTEIN"/>
    <property type="match status" value="1"/>
</dbReference>
<proteinExistence type="inferred from homology"/>
<accession>A0A6A3AHS1</accession>
<dbReference type="GO" id="GO:0016579">
    <property type="term" value="P:protein deubiquitination"/>
    <property type="evidence" value="ECO:0007669"/>
    <property type="project" value="TreeGrafter"/>
</dbReference>
<comment type="similarity">
    <text evidence="1">Belongs to the DeSI family.</text>
</comment>
<keyword evidence="2" id="KW-0645">Protease</keyword>
<keyword evidence="6" id="KW-1185">Reference proteome</keyword>
<name>A0A6A3AHS1_HIBSY</name>
<dbReference type="EMBL" id="VEPZ02001007">
    <property type="protein sequence ID" value="KAE8702439.1"/>
    <property type="molecule type" value="Genomic_DNA"/>
</dbReference>
<organism evidence="5 6">
    <name type="scientific">Hibiscus syriacus</name>
    <name type="common">Rose of Sharon</name>
    <dbReference type="NCBI Taxonomy" id="106335"/>
    <lineage>
        <taxon>Eukaryota</taxon>
        <taxon>Viridiplantae</taxon>
        <taxon>Streptophyta</taxon>
        <taxon>Embryophyta</taxon>
        <taxon>Tracheophyta</taxon>
        <taxon>Spermatophyta</taxon>
        <taxon>Magnoliopsida</taxon>
        <taxon>eudicotyledons</taxon>
        <taxon>Gunneridae</taxon>
        <taxon>Pentapetalae</taxon>
        <taxon>rosids</taxon>
        <taxon>malvids</taxon>
        <taxon>Malvales</taxon>
        <taxon>Malvaceae</taxon>
        <taxon>Malvoideae</taxon>
        <taxon>Hibiscus</taxon>
    </lineage>
</organism>
<dbReference type="GO" id="GO:0101005">
    <property type="term" value="F:deubiquitinase activity"/>
    <property type="evidence" value="ECO:0007669"/>
    <property type="project" value="TreeGrafter"/>
</dbReference>
<feature type="domain" description="PPPDE" evidence="4">
    <location>
        <begin position="1"/>
        <end position="111"/>
    </location>
</feature>
<protein>
    <submittedName>
        <fullName evidence="5">Mutt domain protein</fullName>
    </submittedName>
</protein>
<gene>
    <name evidence="5" type="ORF">F3Y22_tig00110482pilonHSYRG00048</name>
</gene>
<sequence>MAWSMNLEPMSTPQVGYLKWNQEVVPVSSSDDRYYWAALTCLVQNFDHLWNSFRRNTMAGDTYHLIAKNCNQFSNEVCIQLTGKPIPRWVNRLAQLESIQVIAVGHLPDHPACSGKHFLATMSQRFIDFHKFHANA</sequence>
<dbReference type="Pfam" id="PF05903">
    <property type="entry name" value="Peptidase_C97"/>
    <property type="match status" value="1"/>
</dbReference>
<dbReference type="PROSITE" id="PS51858">
    <property type="entry name" value="PPPDE"/>
    <property type="match status" value="1"/>
</dbReference>
<dbReference type="AlphaFoldDB" id="A0A6A3AHS1"/>
<evidence type="ECO:0000256" key="1">
    <source>
        <dbReference type="ARBA" id="ARBA00008140"/>
    </source>
</evidence>
<dbReference type="Gene3D" id="3.90.1720.30">
    <property type="entry name" value="PPPDE domains"/>
    <property type="match status" value="1"/>
</dbReference>
<evidence type="ECO:0000313" key="5">
    <source>
        <dbReference type="EMBL" id="KAE8702439.1"/>
    </source>
</evidence>
<dbReference type="PANTHER" id="PTHR12378">
    <property type="entry name" value="DESUMOYLATING ISOPEPTIDASE"/>
    <property type="match status" value="1"/>
</dbReference>
<keyword evidence="3" id="KW-0378">Hydrolase</keyword>
<evidence type="ECO:0000256" key="2">
    <source>
        <dbReference type="ARBA" id="ARBA00022670"/>
    </source>
</evidence>
<dbReference type="GO" id="GO:0006508">
    <property type="term" value="P:proteolysis"/>
    <property type="evidence" value="ECO:0007669"/>
    <property type="project" value="UniProtKB-KW"/>
</dbReference>
<evidence type="ECO:0000259" key="4">
    <source>
        <dbReference type="PROSITE" id="PS51858"/>
    </source>
</evidence>
<dbReference type="Proteomes" id="UP000436088">
    <property type="component" value="Unassembled WGS sequence"/>
</dbReference>
<evidence type="ECO:0000313" key="6">
    <source>
        <dbReference type="Proteomes" id="UP000436088"/>
    </source>
</evidence>
<comment type="caution">
    <text evidence="5">The sequence shown here is derived from an EMBL/GenBank/DDBJ whole genome shotgun (WGS) entry which is preliminary data.</text>
</comment>